<accession>A0A514LN63</accession>
<sequence length="190" mass="21675">MPQEYTNGLSSYADYLQWDEDVRCEAFDGVIVNMTPSPTPGHQEIQLELSVEFGAFLRGKACKFFTAPLDVCLFATSETSNEEINNWVQPDLMIVCDPKKIDEKRIIGAPDLVIEILSPATARTDRLTKYNKYEEAGVKEYWIVDPHHETVEVFVLQDQSFERADVFTKSDAVKVSLFPDFEVQLNKIFP</sequence>
<evidence type="ECO:0000313" key="3">
    <source>
        <dbReference type="Proteomes" id="UP000319756"/>
    </source>
</evidence>
<dbReference type="Proteomes" id="UP000319756">
    <property type="component" value="Chromosome"/>
</dbReference>
<dbReference type="InterPro" id="IPR011335">
    <property type="entry name" value="Restrct_endonuc-II-like"/>
</dbReference>
<dbReference type="KEGG" id="sale:EPH95_06025"/>
<dbReference type="RefSeq" id="WP_142091509.1">
    <property type="nucleotide sequence ID" value="NZ_CP035485.1"/>
</dbReference>
<dbReference type="OrthoDB" id="9808428at2"/>
<dbReference type="InterPro" id="IPR008538">
    <property type="entry name" value="Uma2"/>
</dbReference>
<dbReference type="Gene3D" id="3.90.1570.10">
    <property type="entry name" value="tt1808, chain A"/>
    <property type="match status" value="1"/>
</dbReference>
<organism evidence="2 3">
    <name type="scientific">Salicibibacter halophilus</name>
    <dbReference type="NCBI Taxonomy" id="2502791"/>
    <lineage>
        <taxon>Bacteria</taxon>
        <taxon>Bacillati</taxon>
        <taxon>Bacillota</taxon>
        <taxon>Bacilli</taxon>
        <taxon>Bacillales</taxon>
        <taxon>Bacillaceae</taxon>
        <taxon>Salicibibacter</taxon>
    </lineage>
</organism>
<name>A0A514LN63_9BACI</name>
<dbReference type="SUPFAM" id="SSF52980">
    <property type="entry name" value="Restriction endonuclease-like"/>
    <property type="match status" value="1"/>
</dbReference>
<evidence type="ECO:0000313" key="2">
    <source>
        <dbReference type="EMBL" id="QDI93025.1"/>
    </source>
</evidence>
<keyword evidence="3" id="KW-1185">Reference proteome</keyword>
<evidence type="ECO:0000259" key="1">
    <source>
        <dbReference type="Pfam" id="PF05685"/>
    </source>
</evidence>
<gene>
    <name evidence="2" type="ORF">EPH95_06025</name>
</gene>
<dbReference type="AlphaFoldDB" id="A0A514LN63"/>
<dbReference type="PANTHER" id="PTHR36558">
    <property type="entry name" value="GLR1098 PROTEIN"/>
    <property type="match status" value="1"/>
</dbReference>
<dbReference type="GO" id="GO:0004519">
    <property type="term" value="F:endonuclease activity"/>
    <property type="evidence" value="ECO:0007669"/>
    <property type="project" value="UniProtKB-KW"/>
</dbReference>
<keyword evidence="2" id="KW-0540">Nuclease</keyword>
<dbReference type="InterPro" id="IPR012296">
    <property type="entry name" value="Nuclease_put_TT1808"/>
</dbReference>
<protein>
    <submittedName>
        <fullName evidence="2">Uma2 family endonuclease</fullName>
    </submittedName>
</protein>
<dbReference type="PANTHER" id="PTHR36558:SF1">
    <property type="entry name" value="RESTRICTION ENDONUCLEASE DOMAIN-CONTAINING PROTEIN-RELATED"/>
    <property type="match status" value="1"/>
</dbReference>
<proteinExistence type="predicted"/>
<dbReference type="CDD" id="cd06260">
    <property type="entry name" value="DUF820-like"/>
    <property type="match status" value="1"/>
</dbReference>
<dbReference type="Pfam" id="PF05685">
    <property type="entry name" value="Uma2"/>
    <property type="match status" value="1"/>
</dbReference>
<reference evidence="3" key="1">
    <citation type="submission" date="2019-01" db="EMBL/GenBank/DDBJ databases">
        <title>Genomic analysis of Salicibibacter sp. NKC3-5.</title>
        <authorList>
            <person name="Oh Y.J."/>
        </authorList>
    </citation>
    <scope>NUCLEOTIDE SEQUENCE [LARGE SCALE GENOMIC DNA]</scope>
    <source>
        <strain evidence="3">NKC3-5</strain>
    </source>
</reference>
<keyword evidence="2" id="KW-0255">Endonuclease</keyword>
<feature type="domain" description="Putative restriction endonuclease" evidence="1">
    <location>
        <begin position="13"/>
        <end position="184"/>
    </location>
</feature>
<dbReference type="EMBL" id="CP035485">
    <property type="protein sequence ID" value="QDI93025.1"/>
    <property type="molecule type" value="Genomic_DNA"/>
</dbReference>
<keyword evidence="2" id="KW-0378">Hydrolase</keyword>